<evidence type="ECO:0000313" key="3">
    <source>
        <dbReference type="Proteomes" id="UP000439903"/>
    </source>
</evidence>
<evidence type="ECO:0000256" key="1">
    <source>
        <dbReference type="SAM" id="MobiDB-lite"/>
    </source>
</evidence>
<proteinExistence type="predicted"/>
<dbReference type="Proteomes" id="UP000439903">
    <property type="component" value="Unassembled WGS sequence"/>
</dbReference>
<accession>A0A8H4AIA0</accession>
<protein>
    <submittedName>
        <fullName evidence="2">Uncharacterized protein</fullName>
    </submittedName>
</protein>
<sequence length="101" mass="11223">MNQTTIQIISTQPPNNRGQLQRSQNIPGLQNVNNQLQRILNLGMPPPRLQNTTNLFTGTFIAIQYDLINGTNPFMKMQGVTNPLPQSPPFSTLLFSGVSFP</sequence>
<feature type="region of interest" description="Disordered" evidence="1">
    <location>
        <begin position="1"/>
        <end position="22"/>
    </location>
</feature>
<keyword evidence="3" id="KW-1185">Reference proteome</keyword>
<reference evidence="2 3" key="1">
    <citation type="journal article" date="2019" name="Environ. Microbiol.">
        <title>At the nexus of three kingdoms: the genome of the mycorrhizal fungus Gigaspora margarita provides insights into plant, endobacterial and fungal interactions.</title>
        <authorList>
            <person name="Venice F."/>
            <person name="Ghignone S."/>
            <person name="Salvioli di Fossalunga A."/>
            <person name="Amselem J."/>
            <person name="Novero M."/>
            <person name="Xianan X."/>
            <person name="Sedzielewska Toro K."/>
            <person name="Morin E."/>
            <person name="Lipzen A."/>
            <person name="Grigoriev I.V."/>
            <person name="Henrissat B."/>
            <person name="Martin F.M."/>
            <person name="Bonfante P."/>
        </authorList>
    </citation>
    <scope>NUCLEOTIDE SEQUENCE [LARGE SCALE GENOMIC DNA]</scope>
    <source>
        <strain evidence="2 3">BEG34</strain>
    </source>
</reference>
<dbReference type="EMBL" id="WTPW01000565">
    <property type="protein sequence ID" value="KAF0498883.1"/>
    <property type="molecule type" value="Genomic_DNA"/>
</dbReference>
<dbReference type="AlphaFoldDB" id="A0A8H4AIA0"/>
<gene>
    <name evidence="2" type="ORF">F8M41_020488</name>
</gene>
<name>A0A8H4AIA0_GIGMA</name>
<organism evidence="2 3">
    <name type="scientific">Gigaspora margarita</name>
    <dbReference type="NCBI Taxonomy" id="4874"/>
    <lineage>
        <taxon>Eukaryota</taxon>
        <taxon>Fungi</taxon>
        <taxon>Fungi incertae sedis</taxon>
        <taxon>Mucoromycota</taxon>
        <taxon>Glomeromycotina</taxon>
        <taxon>Glomeromycetes</taxon>
        <taxon>Diversisporales</taxon>
        <taxon>Gigasporaceae</taxon>
        <taxon>Gigaspora</taxon>
    </lineage>
</organism>
<comment type="caution">
    <text evidence="2">The sequence shown here is derived from an EMBL/GenBank/DDBJ whole genome shotgun (WGS) entry which is preliminary data.</text>
</comment>
<dbReference type="OrthoDB" id="2441993at2759"/>
<evidence type="ECO:0000313" key="2">
    <source>
        <dbReference type="EMBL" id="KAF0498883.1"/>
    </source>
</evidence>